<reference evidence="9 10" key="1">
    <citation type="submission" date="2019-03" db="EMBL/GenBank/DDBJ databases">
        <title>Sequencing 23 genomes of Wallemia ichthyophaga.</title>
        <authorList>
            <person name="Gostincar C."/>
        </authorList>
    </citation>
    <scope>NUCLEOTIDE SEQUENCE [LARGE SCALE GENOMIC DNA]</scope>
    <source>
        <strain evidence="9 10">EXF-5753</strain>
    </source>
</reference>
<gene>
    <name evidence="9" type="ORF">E3P99_03788</name>
</gene>
<dbReference type="InterPro" id="IPR031155">
    <property type="entry name" value="DUR"/>
</dbReference>
<keyword evidence="4 8" id="KW-1133">Transmembrane helix</keyword>
<organism evidence="9 10">
    <name type="scientific">Wallemia hederae</name>
    <dbReference type="NCBI Taxonomy" id="1540922"/>
    <lineage>
        <taxon>Eukaryota</taxon>
        <taxon>Fungi</taxon>
        <taxon>Dikarya</taxon>
        <taxon>Basidiomycota</taxon>
        <taxon>Wallemiomycotina</taxon>
        <taxon>Wallemiomycetes</taxon>
        <taxon>Wallemiales</taxon>
        <taxon>Wallemiaceae</taxon>
        <taxon>Wallemia</taxon>
    </lineage>
</organism>
<keyword evidence="3 8" id="KW-0812">Transmembrane</keyword>
<evidence type="ECO:0000256" key="2">
    <source>
        <dbReference type="ARBA" id="ARBA00006434"/>
    </source>
</evidence>
<feature type="compositionally biased region" description="Basic and acidic residues" evidence="7">
    <location>
        <begin position="550"/>
        <end position="590"/>
    </location>
</feature>
<dbReference type="GO" id="GO:0005886">
    <property type="term" value="C:plasma membrane"/>
    <property type="evidence" value="ECO:0007669"/>
    <property type="project" value="TreeGrafter"/>
</dbReference>
<dbReference type="Pfam" id="PF00474">
    <property type="entry name" value="SSF"/>
    <property type="match status" value="1"/>
</dbReference>
<feature type="transmembrane region" description="Helical" evidence="8">
    <location>
        <begin position="140"/>
        <end position="162"/>
    </location>
</feature>
<feature type="transmembrane region" description="Helical" evidence="8">
    <location>
        <begin position="99"/>
        <end position="119"/>
    </location>
</feature>
<proteinExistence type="inferred from homology"/>
<dbReference type="GO" id="GO:0015204">
    <property type="term" value="F:urea transmembrane transporter activity"/>
    <property type="evidence" value="ECO:0007669"/>
    <property type="project" value="InterPro"/>
</dbReference>
<dbReference type="PANTHER" id="PTHR46154">
    <property type="match status" value="1"/>
</dbReference>
<evidence type="ECO:0000256" key="3">
    <source>
        <dbReference type="ARBA" id="ARBA00022692"/>
    </source>
</evidence>
<dbReference type="EMBL" id="SPNW01000089">
    <property type="protein sequence ID" value="TIA86102.1"/>
    <property type="molecule type" value="Genomic_DNA"/>
</dbReference>
<comment type="similarity">
    <text evidence="2 6">Belongs to the sodium:solute symporter (SSF) (TC 2.A.21) family.</text>
</comment>
<dbReference type="Gene3D" id="1.20.1730.10">
    <property type="entry name" value="Sodium/glucose cotransporter"/>
    <property type="match status" value="1"/>
</dbReference>
<feature type="region of interest" description="Disordered" evidence="7">
    <location>
        <begin position="550"/>
        <end position="595"/>
    </location>
</feature>
<protein>
    <recommendedName>
        <fullName evidence="11">Urea active transporter</fullName>
    </recommendedName>
</protein>
<feature type="transmembrane region" description="Helical" evidence="8">
    <location>
        <begin position="502"/>
        <end position="522"/>
    </location>
</feature>
<feature type="transmembrane region" description="Helical" evidence="8">
    <location>
        <begin position="401"/>
        <end position="426"/>
    </location>
</feature>
<feature type="transmembrane region" description="Helical" evidence="8">
    <location>
        <begin position="432"/>
        <end position="454"/>
    </location>
</feature>
<feature type="transmembrane region" description="Helical" evidence="8">
    <location>
        <begin position="174"/>
        <end position="192"/>
    </location>
</feature>
<evidence type="ECO:0000256" key="6">
    <source>
        <dbReference type="RuleBase" id="RU362091"/>
    </source>
</evidence>
<evidence type="ECO:0008006" key="11">
    <source>
        <dbReference type="Google" id="ProtNLM"/>
    </source>
</evidence>
<dbReference type="CDD" id="cd11476">
    <property type="entry name" value="SLC5sbd_DUR3"/>
    <property type="match status" value="1"/>
</dbReference>
<feature type="transmembrane region" description="Helical" evidence="8">
    <location>
        <begin position="461"/>
        <end position="482"/>
    </location>
</feature>
<dbReference type="InterPro" id="IPR038377">
    <property type="entry name" value="Na/Glc_symporter_sf"/>
</dbReference>
<evidence type="ECO:0000313" key="9">
    <source>
        <dbReference type="EMBL" id="TIA86102.1"/>
    </source>
</evidence>
<feature type="transmembrane region" description="Helical" evidence="8">
    <location>
        <begin position="300"/>
        <end position="325"/>
    </location>
</feature>
<evidence type="ECO:0000256" key="8">
    <source>
        <dbReference type="SAM" id="Phobius"/>
    </source>
</evidence>
<dbReference type="PANTHER" id="PTHR46154:SF2">
    <property type="entry name" value="SOLUTE SYMPORTER FAMILY TRANSPORTER (AFU_ORTHOLOGUE AFUA_6G03200)"/>
    <property type="match status" value="1"/>
</dbReference>
<dbReference type="PROSITE" id="PS50283">
    <property type="entry name" value="NA_SOLUT_SYMP_3"/>
    <property type="match status" value="1"/>
</dbReference>
<dbReference type="OrthoDB" id="6132759at2759"/>
<dbReference type="Proteomes" id="UP000310189">
    <property type="component" value="Unassembled WGS sequence"/>
</dbReference>
<keyword evidence="10" id="KW-1185">Reference proteome</keyword>
<feature type="transmembrane region" description="Helical" evidence="8">
    <location>
        <begin position="615"/>
        <end position="635"/>
    </location>
</feature>
<feature type="transmembrane region" description="Helical" evidence="8">
    <location>
        <begin position="647"/>
        <end position="669"/>
    </location>
</feature>
<comment type="caution">
    <text evidence="9">The sequence shown here is derived from an EMBL/GenBank/DDBJ whole genome shotgun (WGS) entry which is preliminary data.</text>
</comment>
<feature type="transmembrane region" description="Helical" evidence="8">
    <location>
        <begin position="204"/>
        <end position="222"/>
    </location>
</feature>
<comment type="subcellular location">
    <subcellularLocation>
        <location evidence="1">Membrane</location>
        <topology evidence="1">Multi-pass membrane protein</topology>
    </subcellularLocation>
</comment>
<dbReference type="AlphaFoldDB" id="A0A4T0FD70"/>
<evidence type="ECO:0000256" key="1">
    <source>
        <dbReference type="ARBA" id="ARBA00004141"/>
    </source>
</evidence>
<evidence type="ECO:0000256" key="5">
    <source>
        <dbReference type="ARBA" id="ARBA00023136"/>
    </source>
</evidence>
<evidence type="ECO:0000313" key="10">
    <source>
        <dbReference type="Proteomes" id="UP000310189"/>
    </source>
</evidence>
<accession>A0A4T0FD70</accession>
<name>A0A4T0FD70_9BASI</name>
<evidence type="ECO:0000256" key="4">
    <source>
        <dbReference type="ARBA" id="ARBA00022989"/>
    </source>
</evidence>
<sequence>MEPPLPQANGYCVLLVLGLGFSIMMLAINAAQRRYGNKVQTAEDFNSASRSVPTGLISSGVVSACSSNKRIANTHRRCWSATLLTSTSKAYSYGVLGSWSYATGAALQILLFATLATVMKIKWPYAHSFVEIAGARWGKFGHYLFLFFGFCCNLIVSAMLILGGAETVSSLTDVPVMACIWLIPLSVAIYVSIGGLHASLIADYLHTIVLYGVILGFCFYTYTSSPKVGSIDRLYDLLEAQSARYPVEGNAEGSYLTFRSLGAIVFFFVNICGNFGTVYMDQAYFNRVVASQPRSITKSFSLGSMCWYPIPFALATCLGLAGAALKNSDLMPYLSSAEVTAGLPASAAAWALMGSAGANAALIMLYLACTAASSAELMAVSTLITYDIFKPLKPDATDKQTLFVSHASVAGFGICQAVLGVIFNYIGIGMGYLYELMGIVLCPAVAPLICCITWGKASKRACLGGALVSLPLGIIAWVVTAYKLNDGVVDKTTTGQDYPMLAGNTVSFGLSILISVVGSLIFPDNHDFETTKDTGKKAVKESVAELVNERQDITVDNSESPRMDDASEKSAKDEKGRTIDGETAELRDDSLPGVGQGDLSEEDAAYLAKSMKFSLAFAVCWVIIMVFIVTFSLYGTSYIFTRAGFKAYVSIGLGWLILGAVYIILSPILESLPTLSKVFKGIVLDVFTLGKFSRSRSSDKV</sequence>
<evidence type="ECO:0000256" key="7">
    <source>
        <dbReference type="SAM" id="MobiDB-lite"/>
    </source>
</evidence>
<keyword evidence="5 8" id="KW-0472">Membrane</keyword>
<dbReference type="InterPro" id="IPR001734">
    <property type="entry name" value="Na/solute_symporter"/>
</dbReference>
<feature type="transmembrane region" description="Helical" evidence="8">
    <location>
        <begin position="260"/>
        <end position="279"/>
    </location>
</feature>
<feature type="transmembrane region" description="Helical" evidence="8">
    <location>
        <begin position="12"/>
        <end position="31"/>
    </location>
</feature>